<dbReference type="RefSeq" id="WP_171678311.1">
    <property type="nucleotide sequence ID" value="NZ_BAAAGT010000001.1"/>
</dbReference>
<evidence type="ECO:0000313" key="6">
    <source>
        <dbReference type="EMBL" id="MBB6566069.1"/>
    </source>
</evidence>
<name>A0A7Y4L622_9ACTN</name>
<protein>
    <submittedName>
        <fullName evidence="6">DNA-binding transcriptional LysR family regulator</fullName>
    </submittedName>
    <submittedName>
        <fullName evidence="7">LysR family transcriptional regulator</fullName>
    </submittedName>
</protein>
<dbReference type="AlphaFoldDB" id="A0A7Y4L622"/>
<dbReference type="Gene3D" id="1.10.10.10">
    <property type="entry name" value="Winged helix-like DNA-binding domain superfamily/Winged helix DNA-binding domain"/>
    <property type="match status" value="1"/>
</dbReference>
<reference evidence="7 8" key="1">
    <citation type="submission" date="2020-05" db="EMBL/GenBank/DDBJ databases">
        <title>Genome sequence of Kribbella sandramycini ATCC 39419.</title>
        <authorList>
            <person name="Maclea K.S."/>
            <person name="Fair J.L."/>
        </authorList>
    </citation>
    <scope>NUCLEOTIDE SEQUENCE [LARGE SCALE GENOMIC DNA]</scope>
    <source>
        <strain evidence="7 8">ATCC 39419</strain>
    </source>
</reference>
<evidence type="ECO:0000313" key="7">
    <source>
        <dbReference type="EMBL" id="NOL45070.1"/>
    </source>
</evidence>
<proteinExistence type="inferred from homology"/>
<dbReference type="Gene3D" id="3.40.190.290">
    <property type="match status" value="1"/>
</dbReference>
<evidence type="ECO:0000256" key="2">
    <source>
        <dbReference type="ARBA" id="ARBA00023015"/>
    </source>
</evidence>
<dbReference type="SUPFAM" id="SSF53850">
    <property type="entry name" value="Periplasmic binding protein-like II"/>
    <property type="match status" value="1"/>
</dbReference>
<dbReference type="FunFam" id="1.10.10.10:FF:000001">
    <property type="entry name" value="LysR family transcriptional regulator"/>
    <property type="match status" value="1"/>
</dbReference>
<dbReference type="Pfam" id="PF00126">
    <property type="entry name" value="HTH_1"/>
    <property type="match status" value="1"/>
</dbReference>
<evidence type="ECO:0000256" key="3">
    <source>
        <dbReference type="ARBA" id="ARBA00023125"/>
    </source>
</evidence>
<keyword evidence="3 6" id="KW-0238">DNA-binding</keyword>
<dbReference type="PANTHER" id="PTHR30346:SF28">
    <property type="entry name" value="HTH-TYPE TRANSCRIPTIONAL REGULATOR CYNR"/>
    <property type="match status" value="1"/>
</dbReference>
<dbReference type="Proteomes" id="UP000553957">
    <property type="component" value="Unassembled WGS sequence"/>
</dbReference>
<evidence type="ECO:0000313" key="8">
    <source>
        <dbReference type="Proteomes" id="UP000534306"/>
    </source>
</evidence>
<dbReference type="InterPro" id="IPR000847">
    <property type="entry name" value="LysR_HTH_N"/>
</dbReference>
<sequence>MHVEDLRWFAVLAETEHLTAAATALGTSQPNLSRSLRRVEDGFGVPLFEREHRGLRLNPYGRIVLEAARAGIAAVDAAQQRIDALLDPQSGTVRLAFLHSVASSLLPDLLKAYRAAGPNAEFALRQGAGHDIIHDLESGDAEIGIISPRPDADRFGWYLLEQQRLALHVPPGHPLASRRRVELAAAADEPFVGLQPGFGFRRISDELCRAAGFTPRLAFEATDLTTIDSLVGAGLGVAVLPSSAVRGGDSGAVAVPLAGVQARREIGMIWRLQASLTPAAERFRTFVRSRPVTST</sequence>
<reference evidence="6 9" key="2">
    <citation type="submission" date="2020-08" db="EMBL/GenBank/DDBJ databases">
        <title>Sequencing the genomes of 1000 actinobacteria strains.</title>
        <authorList>
            <person name="Klenk H.-P."/>
        </authorList>
    </citation>
    <scope>NUCLEOTIDE SEQUENCE [LARGE SCALE GENOMIC DNA]</scope>
    <source>
        <strain evidence="6 9">DSM 15626</strain>
    </source>
</reference>
<dbReference type="InterPro" id="IPR036388">
    <property type="entry name" value="WH-like_DNA-bd_sf"/>
</dbReference>
<dbReference type="Pfam" id="PF03466">
    <property type="entry name" value="LysR_substrate"/>
    <property type="match status" value="1"/>
</dbReference>
<evidence type="ECO:0000259" key="5">
    <source>
        <dbReference type="PROSITE" id="PS50931"/>
    </source>
</evidence>
<keyword evidence="2" id="KW-0805">Transcription regulation</keyword>
<dbReference type="PANTHER" id="PTHR30346">
    <property type="entry name" value="TRANSCRIPTIONAL DUAL REGULATOR HCAR-RELATED"/>
    <property type="match status" value="1"/>
</dbReference>
<dbReference type="EMBL" id="JACHKF010000001">
    <property type="protein sequence ID" value="MBB6566069.1"/>
    <property type="molecule type" value="Genomic_DNA"/>
</dbReference>
<dbReference type="GO" id="GO:0003677">
    <property type="term" value="F:DNA binding"/>
    <property type="evidence" value="ECO:0007669"/>
    <property type="project" value="UniProtKB-KW"/>
</dbReference>
<dbReference type="InterPro" id="IPR036390">
    <property type="entry name" value="WH_DNA-bd_sf"/>
</dbReference>
<comment type="caution">
    <text evidence="7">The sequence shown here is derived from an EMBL/GenBank/DDBJ whole genome shotgun (WGS) entry which is preliminary data.</text>
</comment>
<feature type="domain" description="HTH lysR-type" evidence="5">
    <location>
        <begin position="1"/>
        <end position="58"/>
    </location>
</feature>
<dbReference type="GO" id="GO:0032993">
    <property type="term" value="C:protein-DNA complex"/>
    <property type="evidence" value="ECO:0007669"/>
    <property type="project" value="TreeGrafter"/>
</dbReference>
<dbReference type="InterPro" id="IPR005119">
    <property type="entry name" value="LysR_subst-bd"/>
</dbReference>
<keyword evidence="8" id="KW-1185">Reference proteome</keyword>
<dbReference type="PROSITE" id="PS50931">
    <property type="entry name" value="HTH_LYSR"/>
    <property type="match status" value="1"/>
</dbReference>
<dbReference type="GO" id="GO:0003700">
    <property type="term" value="F:DNA-binding transcription factor activity"/>
    <property type="evidence" value="ECO:0007669"/>
    <property type="project" value="InterPro"/>
</dbReference>
<dbReference type="Proteomes" id="UP000534306">
    <property type="component" value="Unassembled WGS sequence"/>
</dbReference>
<organism evidence="7 8">
    <name type="scientific">Kribbella sandramycini</name>
    <dbReference type="NCBI Taxonomy" id="60450"/>
    <lineage>
        <taxon>Bacteria</taxon>
        <taxon>Bacillati</taxon>
        <taxon>Actinomycetota</taxon>
        <taxon>Actinomycetes</taxon>
        <taxon>Propionibacteriales</taxon>
        <taxon>Kribbellaceae</taxon>
        <taxon>Kribbella</taxon>
    </lineage>
</organism>
<dbReference type="EMBL" id="JABJRC010000010">
    <property type="protein sequence ID" value="NOL45070.1"/>
    <property type="molecule type" value="Genomic_DNA"/>
</dbReference>
<dbReference type="PRINTS" id="PR00039">
    <property type="entry name" value="HTHLYSR"/>
</dbReference>
<evidence type="ECO:0000256" key="1">
    <source>
        <dbReference type="ARBA" id="ARBA00009437"/>
    </source>
</evidence>
<accession>A0A7Y4L622</accession>
<keyword evidence="4" id="KW-0804">Transcription</keyword>
<gene>
    <name evidence="6" type="ORF">HNR71_001706</name>
    <name evidence="7" type="ORF">HPO96_32960</name>
</gene>
<evidence type="ECO:0000256" key="4">
    <source>
        <dbReference type="ARBA" id="ARBA00023163"/>
    </source>
</evidence>
<dbReference type="SUPFAM" id="SSF46785">
    <property type="entry name" value="Winged helix' DNA-binding domain"/>
    <property type="match status" value="1"/>
</dbReference>
<comment type="similarity">
    <text evidence="1">Belongs to the LysR transcriptional regulatory family.</text>
</comment>
<evidence type="ECO:0000313" key="9">
    <source>
        <dbReference type="Proteomes" id="UP000553957"/>
    </source>
</evidence>
<dbReference type="CDD" id="cd08434">
    <property type="entry name" value="PBP2_GltC_like"/>
    <property type="match status" value="1"/>
</dbReference>